<dbReference type="InterPro" id="IPR010171">
    <property type="entry name" value="CRISPR_Csx1"/>
</dbReference>
<evidence type="ECO:0000259" key="1">
    <source>
        <dbReference type="Pfam" id="PF09455"/>
    </source>
</evidence>
<dbReference type="NCBIfam" id="TIGR02549">
    <property type="entry name" value="CRISPR_DxTHG"/>
    <property type="match status" value="1"/>
</dbReference>
<dbReference type="InterPro" id="IPR052875">
    <property type="entry name" value="CRISPR_assoc_ribonuclease"/>
</dbReference>
<sequence length="469" mass="53640">MGDVICVATWGNPQNWGFAEYTSDQKRIRAFSTLNFLHEIEQPAKTIIIVLDTLADPDKLEKCELNYSCIEDAIKEDIRRYLCGIEAEILVLPGVLTKLKAEDKLKEYVVFSSEPNREFLPLLIYELYSKLLNTENELEIALDISHGINFMPTLAYRAATEVATALAVAKVQQVKLRVYQADPYPELPPDIRKKVAREREGDPCRPVSPEVTPPVVRYNRIAEATFKPWNLSRYLAYEGSGEKVLTDTRECDLGNIRELLDDVLLLLGAYRLGALLQLDLLAKTIPIEDVEFAMRSAVECWRRKRIVNRSEGSLEIKSGTRFSTGFYALLHGHAVLKGVKRLLGNSSDEASATFDEINKLRRLMEGSTVVKVLVDREISKLKRIWEKGQEKGILSSNWKLYADLLSEKAESEPEQEENEDMFQRNFIAHAGFHNKVVELRLKNDQLELRVRPSEWEMVKKVLRTVVREQ</sequence>
<dbReference type="NCBIfam" id="TIGR01897">
    <property type="entry name" value="cas_MJ1666"/>
    <property type="match status" value="1"/>
</dbReference>
<dbReference type="Pfam" id="PF22230">
    <property type="entry name" value="Csx1_CARF"/>
    <property type="match status" value="1"/>
</dbReference>
<accession>A0A3R9QH93</accession>
<dbReference type="RefSeq" id="WP_125670749.1">
    <property type="nucleotide sequence ID" value="NZ_RCOS01000060.1"/>
</dbReference>
<reference evidence="3 4" key="1">
    <citation type="submission" date="2018-10" db="EMBL/GenBank/DDBJ databases">
        <title>Co-occurring genomic capacity for anaerobic methane metabolism and dissimilatory sulfite reduction discovered in the Korarchaeota.</title>
        <authorList>
            <person name="Mckay L.J."/>
            <person name="Dlakic M."/>
            <person name="Fields M.W."/>
            <person name="Delmont T.O."/>
            <person name="Eren A.M."/>
            <person name="Jay Z.J."/>
            <person name="Klingelsmith K.B."/>
            <person name="Rusch D.B."/>
            <person name="Inskeep W.P."/>
        </authorList>
    </citation>
    <scope>NUCLEOTIDE SEQUENCE [LARGE SCALE GENOMIC DNA]</scope>
    <source>
        <strain evidence="3 4">MDKW</strain>
    </source>
</reference>
<dbReference type="InterPro" id="IPR027419">
    <property type="entry name" value="CRISPR-assoc_Csx1_C"/>
</dbReference>
<evidence type="ECO:0000313" key="3">
    <source>
        <dbReference type="EMBL" id="RSN76471.1"/>
    </source>
</evidence>
<dbReference type="PANTHER" id="PTHR37169">
    <property type="entry name" value="CRISPR SYSTEM ENDORIBONUCLEASE CSX1-RELATED"/>
    <property type="match status" value="1"/>
</dbReference>
<dbReference type="Gene3D" id="1.10.3740.10">
    <property type="entry name" value="SSO1389-like domains"/>
    <property type="match status" value="1"/>
</dbReference>
<proteinExistence type="predicted"/>
<dbReference type="Gene3D" id="3.40.50.10640">
    <property type="entry name" value="SSO1389-like"/>
    <property type="match status" value="1"/>
</dbReference>
<dbReference type="AlphaFoldDB" id="A0A3R9QH93"/>
<dbReference type="InterPro" id="IPR053857">
    <property type="entry name" value="Csx1_CARF"/>
</dbReference>
<dbReference type="PANTHER" id="PTHR37169:SF1">
    <property type="entry name" value="CRISPR SYSTEM ENDORIBONUCLEASE CSX1"/>
    <property type="match status" value="1"/>
</dbReference>
<evidence type="ECO:0000313" key="4">
    <source>
        <dbReference type="Proteomes" id="UP000277582"/>
    </source>
</evidence>
<dbReference type="InterPro" id="IPR013383">
    <property type="entry name" value="CRISPR-assoc_prot_DxTHG_CS"/>
</dbReference>
<organism evidence="3 4">
    <name type="scientific">Candidatus Methanodesulfokora washburnensis</name>
    <dbReference type="NCBI Taxonomy" id="2478471"/>
    <lineage>
        <taxon>Archaea</taxon>
        <taxon>Thermoproteota</taxon>
        <taxon>Candidatus Korarchaeia</taxon>
        <taxon>Candidatus Korarchaeia incertae sedis</taxon>
        <taxon>Candidatus Methanodesulfokora</taxon>
    </lineage>
</organism>
<dbReference type="SUPFAM" id="SSF160980">
    <property type="entry name" value="SSO1389-like"/>
    <property type="match status" value="1"/>
</dbReference>
<gene>
    <name evidence="3" type="ORF">D6D85_03995</name>
</gene>
<dbReference type="InterPro" id="IPR019016">
    <property type="entry name" value="Csx1-like_HEPN"/>
</dbReference>
<dbReference type="OrthoDB" id="102285at2157"/>
<dbReference type="EMBL" id="RCOS01000060">
    <property type="protein sequence ID" value="RSN76471.1"/>
    <property type="molecule type" value="Genomic_DNA"/>
</dbReference>
<dbReference type="Proteomes" id="UP000277582">
    <property type="component" value="Unassembled WGS sequence"/>
</dbReference>
<comment type="caution">
    <text evidence="3">The sequence shown here is derived from an EMBL/GenBank/DDBJ whole genome shotgun (WGS) entry which is preliminary data.</text>
</comment>
<evidence type="ECO:0000259" key="2">
    <source>
        <dbReference type="Pfam" id="PF22230"/>
    </source>
</evidence>
<keyword evidence="4" id="KW-1185">Reference proteome</keyword>
<feature type="domain" description="CRISPR system endoribonuclease Csx1-like HEPN" evidence="1">
    <location>
        <begin position="371"/>
        <end position="447"/>
    </location>
</feature>
<feature type="domain" description="CRISPR system endoribonuclease Csx1 CARF" evidence="2">
    <location>
        <begin position="5"/>
        <end position="183"/>
    </location>
</feature>
<name>A0A3R9QH93_9CREN</name>
<protein>
    <submittedName>
        <fullName evidence="3">TIGR01897 family CRISPR-associated protein</fullName>
    </submittedName>
</protein>
<dbReference type="Pfam" id="PF09455">
    <property type="entry name" value="Csx1_HEPN"/>
    <property type="match status" value="1"/>
</dbReference>